<evidence type="ECO:0000313" key="4">
    <source>
        <dbReference type="Proteomes" id="UP001302429"/>
    </source>
</evidence>
<dbReference type="PROSITE" id="PS51257">
    <property type="entry name" value="PROKAR_LIPOPROTEIN"/>
    <property type="match status" value="1"/>
</dbReference>
<keyword evidence="4" id="KW-1185">Reference proteome</keyword>
<keyword evidence="2" id="KW-0812">Transmembrane</keyword>
<organism evidence="3 4">
    <name type="scientific">Alterisphingorhabdus coralli</name>
    <dbReference type="NCBI Taxonomy" id="3071408"/>
    <lineage>
        <taxon>Bacteria</taxon>
        <taxon>Pseudomonadati</taxon>
        <taxon>Pseudomonadota</taxon>
        <taxon>Alphaproteobacteria</taxon>
        <taxon>Sphingomonadales</taxon>
        <taxon>Sphingomonadaceae</taxon>
        <taxon>Alterisphingorhabdus (ex Yan et al. 2024)</taxon>
    </lineage>
</organism>
<dbReference type="RefSeq" id="WP_317083761.1">
    <property type="nucleotide sequence ID" value="NZ_CP136594.1"/>
</dbReference>
<protein>
    <submittedName>
        <fullName evidence="3">Uncharacterized protein</fullName>
    </submittedName>
</protein>
<sequence>MTLHRKLVAIKTISIIALPILLVGCGSKRELQPTAGAELPAKPYGAEEQPTANDLLEPSTQARPGRSVELRRRSEVREDDPFDLPPD</sequence>
<name>A0AA97I2B4_9SPHN</name>
<evidence type="ECO:0000256" key="2">
    <source>
        <dbReference type="SAM" id="Phobius"/>
    </source>
</evidence>
<reference evidence="3 4" key="1">
    <citation type="submission" date="2023-10" db="EMBL/GenBank/DDBJ databases">
        <title>Complete genome sequence of a Sphingomonadaceae bacterium.</title>
        <authorList>
            <person name="Yan C."/>
        </authorList>
    </citation>
    <scope>NUCLEOTIDE SEQUENCE [LARGE SCALE GENOMIC DNA]</scope>
    <source>
        <strain evidence="3 4">SCSIO 66989</strain>
    </source>
</reference>
<evidence type="ECO:0000313" key="3">
    <source>
        <dbReference type="EMBL" id="WOE76215.1"/>
    </source>
</evidence>
<accession>A0AA97I2B4</accession>
<feature type="compositionally biased region" description="Acidic residues" evidence="1">
    <location>
        <begin position="77"/>
        <end position="87"/>
    </location>
</feature>
<dbReference type="AlphaFoldDB" id="A0AA97I2B4"/>
<keyword evidence="2" id="KW-0472">Membrane</keyword>
<gene>
    <name evidence="3" type="ORF">RB602_05755</name>
</gene>
<keyword evidence="2" id="KW-1133">Transmembrane helix</keyword>
<feature type="region of interest" description="Disordered" evidence="1">
    <location>
        <begin position="34"/>
        <end position="87"/>
    </location>
</feature>
<feature type="transmembrane region" description="Helical" evidence="2">
    <location>
        <begin position="7"/>
        <end position="24"/>
    </location>
</feature>
<dbReference type="EMBL" id="CP136594">
    <property type="protein sequence ID" value="WOE76215.1"/>
    <property type="molecule type" value="Genomic_DNA"/>
</dbReference>
<proteinExistence type="predicted"/>
<evidence type="ECO:0000256" key="1">
    <source>
        <dbReference type="SAM" id="MobiDB-lite"/>
    </source>
</evidence>
<dbReference type="Proteomes" id="UP001302429">
    <property type="component" value="Chromosome"/>
</dbReference>
<feature type="compositionally biased region" description="Basic and acidic residues" evidence="1">
    <location>
        <begin position="66"/>
        <end position="76"/>
    </location>
</feature>
<dbReference type="KEGG" id="acoa:RB602_05755"/>